<proteinExistence type="predicted"/>
<feature type="compositionally biased region" description="Polar residues" evidence="1">
    <location>
        <begin position="15"/>
        <end position="25"/>
    </location>
</feature>
<dbReference type="PANTHER" id="PTHR47481">
    <property type="match status" value="1"/>
</dbReference>
<dbReference type="EMBL" id="QGNW01000892">
    <property type="protein sequence ID" value="RVW59443.1"/>
    <property type="molecule type" value="Genomic_DNA"/>
</dbReference>
<feature type="region of interest" description="Disordered" evidence="1">
    <location>
        <begin position="1"/>
        <end position="25"/>
    </location>
</feature>
<evidence type="ECO:0008006" key="4">
    <source>
        <dbReference type="Google" id="ProtNLM"/>
    </source>
</evidence>
<evidence type="ECO:0000256" key="1">
    <source>
        <dbReference type="SAM" id="MobiDB-lite"/>
    </source>
</evidence>
<gene>
    <name evidence="2" type="ORF">CK203_110179</name>
</gene>
<comment type="caution">
    <text evidence="2">The sequence shown here is derived from an EMBL/GenBank/DDBJ whole genome shotgun (WGS) entry which is preliminary data.</text>
</comment>
<organism evidence="2 3">
    <name type="scientific">Vitis vinifera</name>
    <name type="common">Grape</name>
    <dbReference type="NCBI Taxonomy" id="29760"/>
    <lineage>
        <taxon>Eukaryota</taxon>
        <taxon>Viridiplantae</taxon>
        <taxon>Streptophyta</taxon>
        <taxon>Embryophyta</taxon>
        <taxon>Tracheophyta</taxon>
        <taxon>Spermatophyta</taxon>
        <taxon>Magnoliopsida</taxon>
        <taxon>eudicotyledons</taxon>
        <taxon>Gunneridae</taxon>
        <taxon>Pentapetalae</taxon>
        <taxon>rosids</taxon>
        <taxon>Vitales</taxon>
        <taxon>Vitaceae</taxon>
        <taxon>Viteae</taxon>
        <taxon>Vitis</taxon>
    </lineage>
</organism>
<reference evidence="2 3" key="1">
    <citation type="journal article" date="2018" name="PLoS Genet.">
        <title>Population sequencing reveals clonal diversity and ancestral inbreeding in the grapevine cultivar Chardonnay.</title>
        <authorList>
            <person name="Roach M.J."/>
            <person name="Johnson D.L."/>
            <person name="Bohlmann J."/>
            <person name="van Vuuren H.J."/>
            <person name="Jones S.J."/>
            <person name="Pretorius I.S."/>
            <person name="Schmidt S.A."/>
            <person name="Borneman A.R."/>
        </authorList>
    </citation>
    <scope>NUCLEOTIDE SEQUENCE [LARGE SCALE GENOMIC DNA]</scope>
    <source>
        <strain evidence="3">cv. Chardonnay</strain>
        <tissue evidence="2">Leaf</tissue>
    </source>
</reference>
<sequence>MVSEQPFSQEHLIPNMSSSSESIPPNTHPFLGTDKQLIALSITTQINEKLTPFTFPQWRAQFEAVLIGYDLLDYDKLILSAILAFTPPTITLLIATTKTSHEAWNKLNMLYASRSRIRVMQLKEELDSCPIGVLADSCPAGAPYLRE</sequence>
<protein>
    <recommendedName>
        <fullName evidence="4">Retrovirus-related Pol polyprotein from transposon RE2</fullName>
    </recommendedName>
</protein>
<name>A0A438FHH9_VITVI</name>
<dbReference type="AlphaFoldDB" id="A0A438FHH9"/>
<dbReference type="Proteomes" id="UP000288805">
    <property type="component" value="Unassembled WGS sequence"/>
</dbReference>
<accession>A0A438FHH9</accession>
<dbReference type="PANTHER" id="PTHR47481:SF9">
    <property type="entry name" value="RETROTRANSPOSON GAG DOMAIN-CONTAINING PROTEIN"/>
    <property type="match status" value="1"/>
</dbReference>
<evidence type="ECO:0000313" key="2">
    <source>
        <dbReference type="EMBL" id="RVW59443.1"/>
    </source>
</evidence>
<evidence type="ECO:0000313" key="3">
    <source>
        <dbReference type="Proteomes" id="UP000288805"/>
    </source>
</evidence>